<dbReference type="EC" id="2.3.1.179" evidence="3 11"/>
<dbReference type="InterPro" id="IPR014031">
    <property type="entry name" value="Ketoacyl_synth_C"/>
</dbReference>
<evidence type="ECO:0000259" key="14">
    <source>
        <dbReference type="PROSITE" id="PS52004"/>
    </source>
</evidence>
<comment type="similarity">
    <text evidence="2 11 13">Belongs to the thiolase-like superfamily. Beta-ketoacyl-ACP synthases family.</text>
</comment>
<dbReference type="NCBIfam" id="TIGR03150">
    <property type="entry name" value="fabF"/>
    <property type="match status" value="1"/>
</dbReference>
<keyword evidence="10 11" id="KW-0012">Acyltransferase</keyword>
<dbReference type="PANTHER" id="PTHR11712:SF336">
    <property type="entry name" value="3-OXOACYL-[ACYL-CARRIER-PROTEIN] SYNTHASE, MITOCHONDRIAL"/>
    <property type="match status" value="1"/>
</dbReference>
<evidence type="ECO:0000256" key="4">
    <source>
        <dbReference type="ARBA" id="ARBA00014657"/>
    </source>
</evidence>
<evidence type="ECO:0000256" key="10">
    <source>
        <dbReference type="ARBA" id="ARBA00023315"/>
    </source>
</evidence>
<feature type="domain" description="Ketosynthase family 3 (KS3)" evidence="14">
    <location>
        <begin position="8"/>
        <end position="416"/>
    </location>
</feature>
<dbReference type="PROSITE" id="PS52004">
    <property type="entry name" value="KS3_2"/>
    <property type="match status" value="1"/>
</dbReference>
<dbReference type="FunFam" id="3.40.47.10:FF:000018">
    <property type="entry name" value="3-oxoacyl-[acyl-carrier-protein] synthase 2"/>
    <property type="match status" value="1"/>
</dbReference>
<keyword evidence="5 11" id="KW-0444">Lipid biosynthesis</keyword>
<dbReference type="RefSeq" id="WP_008477931.1">
    <property type="nucleotide sequence ID" value="NZ_CAGS01000230.1"/>
</dbReference>
<dbReference type="Pfam" id="PF02801">
    <property type="entry name" value="Ketoacyl-synt_C"/>
    <property type="match status" value="1"/>
</dbReference>
<evidence type="ECO:0000256" key="2">
    <source>
        <dbReference type="ARBA" id="ARBA00008467"/>
    </source>
</evidence>
<keyword evidence="16" id="KW-1185">Reference proteome</keyword>
<name>I4EHA2_9BACT</name>
<dbReference type="GO" id="GO:0005829">
    <property type="term" value="C:cytosol"/>
    <property type="evidence" value="ECO:0007669"/>
    <property type="project" value="TreeGrafter"/>
</dbReference>
<evidence type="ECO:0000313" key="15">
    <source>
        <dbReference type="EMBL" id="CCF84064.1"/>
    </source>
</evidence>
<evidence type="ECO:0000256" key="8">
    <source>
        <dbReference type="ARBA" id="ARBA00023098"/>
    </source>
</evidence>
<keyword evidence="9 11" id="KW-0275">Fatty acid biosynthesis</keyword>
<evidence type="ECO:0000256" key="5">
    <source>
        <dbReference type="ARBA" id="ARBA00022516"/>
    </source>
</evidence>
<dbReference type="InterPro" id="IPR000794">
    <property type="entry name" value="Beta-ketoacyl_synthase"/>
</dbReference>
<comment type="caution">
    <text evidence="15">The sequence shown here is derived from an EMBL/GenBank/DDBJ whole genome shotgun (WGS) entry which is preliminary data.</text>
</comment>
<evidence type="ECO:0000313" key="16">
    <source>
        <dbReference type="Proteomes" id="UP000004221"/>
    </source>
</evidence>
<dbReference type="SUPFAM" id="SSF53901">
    <property type="entry name" value="Thiolase-like"/>
    <property type="match status" value="2"/>
</dbReference>
<protein>
    <recommendedName>
        <fullName evidence="4 11">3-oxoacyl-[acyl-carrier-protein] synthase 2</fullName>
        <ecNumber evidence="3 11">2.3.1.179</ecNumber>
    </recommendedName>
</protein>
<dbReference type="CDD" id="cd00834">
    <property type="entry name" value="KAS_I_II"/>
    <property type="match status" value="1"/>
</dbReference>
<dbReference type="InterPro" id="IPR014030">
    <property type="entry name" value="Ketoacyl_synth_N"/>
</dbReference>
<dbReference type="SMART" id="SM00825">
    <property type="entry name" value="PKS_KS"/>
    <property type="match status" value="1"/>
</dbReference>
<dbReference type="UniPathway" id="UPA00094"/>
<evidence type="ECO:0000256" key="9">
    <source>
        <dbReference type="ARBA" id="ARBA00023160"/>
    </source>
</evidence>
<dbReference type="PIRSF" id="PIRSF000447">
    <property type="entry name" value="KAS_II"/>
    <property type="match status" value="1"/>
</dbReference>
<dbReference type="Gene3D" id="3.40.47.10">
    <property type="match status" value="2"/>
</dbReference>
<evidence type="ECO:0000256" key="11">
    <source>
        <dbReference type="PIRNR" id="PIRNR000447"/>
    </source>
</evidence>
<dbReference type="NCBIfam" id="NF005589">
    <property type="entry name" value="PRK07314.1"/>
    <property type="match status" value="1"/>
</dbReference>
<dbReference type="GO" id="GO:0004315">
    <property type="term" value="F:3-oxoacyl-[acyl-carrier-protein] synthase activity"/>
    <property type="evidence" value="ECO:0007669"/>
    <property type="project" value="UniProtKB-UniRule"/>
</dbReference>
<dbReference type="Proteomes" id="UP000004221">
    <property type="component" value="Unassembled WGS sequence"/>
</dbReference>
<keyword evidence="7" id="KW-0276">Fatty acid metabolism</keyword>
<dbReference type="InterPro" id="IPR020841">
    <property type="entry name" value="PKS_Beta-ketoAc_synthase_dom"/>
</dbReference>
<gene>
    <name evidence="15" type="primary">fabF</name>
    <name evidence="15" type="ORF">NITHO_3050009</name>
</gene>
<keyword evidence="6 11" id="KW-0808">Transferase</keyword>
<evidence type="ECO:0000256" key="6">
    <source>
        <dbReference type="ARBA" id="ARBA00022679"/>
    </source>
</evidence>
<evidence type="ECO:0000256" key="12">
    <source>
        <dbReference type="PIRSR" id="PIRSR000447-1"/>
    </source>
</evidence>
<dbReference type="AlphaFoldDB" id="I4EHA2"/>
<evidence type="ECO:0000256" key="7">
    <source>
        <dbReference type="ARBA" id="ARBA00022832"/>
    </source>
</evidence>
<evidence type="ECO:0000256" key="1">
    <source>
        <dbReference type="ARBA" id="ARBA00005194"/>
    </source>
</evidence>
<organism evidence="15 16">
    <name type="scientific">Nitrolancea hollandica Lb</name>
    <dbReference type="NCBI Taxonomy" id="1129897"/>
    <lineage>
        <taxon>Bacteria</taxon>
        <taxon>Pseudomonadati</taxon>
        <taxon>Thermomicrobiota</taxon>
        <taxon>Thermomicrobia</taxon>
        <taxon>Sphaerobacterales</taxon>
        <taxon>Sphaerobacterineae</taxon>
        <taxon>Sphaerobacteraceae</taxon>
        <taxon>Nitrolancea</taxon>
    </lineage>
</organism>
<dbReference type="InterPro" id="IPR018201">
    <property type="entry name" value="Ketoacyl_synth_AS"/>
</dbReference>
<dbReference type="InterPro" id="IPR017568">
    <property type="entry name" value="3-oxoacyl-ACP_synth-2"/>
</dbReference>
<feature type="active site" description="For beta-ketoacyl synthase activity" evidence="12">
    <location>
        <position position="169"/>
    </location>
</feature>
<dbReference type="PROSITE" id="PS00606">
    <property type="entry name" value="KS3_1"/>
    <property type="match status" value="1"/>
</dbReference>
<accession>I4EHA2</accession>
<evidence type="ECO:0000256" key="3">
    <source>
        <dbReference type="ARBA" id="ARBA00012356"/>
    </source>
</evidence>
<dbReference type="Pfam" id="PF00109">
    <property type="entry name" value="ketoacyl-synt"/>
    <property type="match status" value="1"/>
</dbReference>
<dbReference type="OrthoDB" id="155803at2"/>
<dbReference type="PANTHER" id="PTHR11712">
    <property type="entry name" value="POLYKETIDE SYNTHASE-RELATED"/>
    <property type="match status" value="1"/>
</dbReference>
<proteinExistence type="inferred from homology"/>
<comment type="pathway">
    <text evidence="1 11">Lipid metabolism; fatty acid biosynthesis.</text>
</comment>
<comment type="catalytic activity">
    <reaction evidence="11">
        <text>(9Z)-hexadecenoyl-[ACP] + malonyl-[ACP] + H(+) = 3-oxo-(11Z)-octadecenoyl-[ACP] + holo-[ACP] + CO2</text>
        <dbReference type="Rhea" id="RHEA:55040"/>
        <dbReference type="Rhea" id="RHEA-COMP:9623"/>
        <dbReference type="Rhea" id="RHEA-COMP:9685"/>
        <dbReference type="Rhea" id="RHEA-COMP:10800"/>
        <dbReference type="Rhea" id="RHEA-COMP:14074"/>
        <dbReference type="ChEBI" id="CHEBI:15378"/>
        <dbReference type="ChEBI" id="CHEBI:16526"/>
        <dbReference type="ChEBI" id="CHEBI:64479"/>
        <dbReference type="ChEBI" id="CHEBI:78449"/>
        <dbReference type="ChEBI" id="CHEBI:83989"/>
        <dbReference type="ChEBI" id="CHEBI:138538"/>
        <dbReference type="EC" id="2.3.1.179"/>
    </reaction>
</comment>
<reference evidence="15 16" key="1">
    <citation type="journal article" date="2012" name="ISME J.">
        <title>Nitrification expanded: discovery, physiology and genomics of a nitrite-oxidizing bacterium from the phylum Chloroflexi.</title>
        <authorList>
            <person name="Sorokin D.Y."/>
            <person name="Lucker S."/>
            <person name="Vejmelkova D."/>
            <person name="Kostrikina N.A."/>
            <person name="Kleerebezem R."/>
            <person name="Rijpstra W.I."/>
            <person name="Damste J.S."/>
            <person name="Le Paslier D."/>
            <person name="Muyzer G."/>
            <person name="Wagner M."/>
            <person name="van Loosdrecht M.C."/>
            <person name="Daims H."/>
        </authorList>
    </citation>
    <scope>NUCLEOTIDE SEQUENCE [LARGE SCALE GENOMIC DNA]</scope>
    <source>
        <strain evidence="16">none</strain>
    </source>
</reference>
<dbReference type="InterPro" id="IPR016039">
    <property type="entry name" value="Thiolase-like"/>
</dbReference>
<sequence>MRPAGYQHRRVVVSGLGAVTPLGHTVEDFWDNLCAGRSGVGPISRFDASNFRTRIAAEVRDFEPPESIGERRTRRMDRFALFALTAALEAWRDACFSRSAIDPYSIGVIIGSSHGGEGTLVGEAAGVLSGTAHTVSPWLIPRMLSNMASAQVAIQLGLRGPSFTIASACATSAHAIGEAAEIIRRGDAEAMLCGGAEACITPLTLAGDQAAGALSCRDNAPEQASRPFDAERDGFVLGEGAGVLVLEEREHALARKASIYAEVVGYGATTDALHETRPDPTGTPAARAIQRALAKAGCSPQDLDAIFAHATGTPVGDRAEAQAFSTALGETLKQIPVTAIKSAVGHLLGASAAVQAIAAVKALKSQMLPPTLNLDTPDPACPLNIVVGDAQPRRLRFLLSTSFGFGGHNAALVFRAEVPGHVEA</sequence>
<evidence type="ECO:0000256" key="13">
    <source>
        <dbReference type="RuleBase" id="RU003694"/>
    </source>
</evidence>
<comment type="catalytic activity">
    <reaction evidence="11">
        <text>a fatty acyl-[ACP] + malonyl-[ACP] + H(+) = a 3-oxoacyl-[ACP] + holo-[ACP] + CO2</text>
        <dbReference type="Rhea" id="RHEA:22836"/>
        <dbReference type="Rhea" id="RHEA-COMP:9623"/>
        <dbReference type="Rhea" id="RHEA-COMP:9685"/>
        <dbReference type="Rhea" id="RHEA-COMP:9916"/>
        <dbReference type="Rhea" id="RHEA-COMP:14125"/>
        <dbReference type="ChEBI" id="CHEBI:15378"/>
        <dbReference type="ChEBI" id="CHEBI:16526"/>
        <dbReference type="ChEBI" id="CHEBI:64479"/>
        <dbReference type="ChEBI" id="CHEBI:78449"/>
        <dbReference type="ChEBI" id="CHEBI:78776"/>
        <dbReference type="ChEBI" id="CHEBI:138651"/>
    </reaction>
</comment>
<dbReference type="EMBL" id="CAGS01000230">
    <property type="protein sequence ID" value="CCF84064.1"/>
    <property type="molecule type" value="Genomic_DNA"/>
</dbReference>
<keyword evidence="8" id="KW-0443">Lipid metabolism</keyword>
<dbReference type="GO" id="GO:0006633">
    <property type="term" value="P:fatty acid biosynthetic process"/>
    <property type="evidence" value="ECO:0007669"/>
    <property type="project" value="UniProtKB-UniRule"/>
</dbReference>
<comment type="function">
    <text evidence="11">Involved in the type II fatty acid elongation cycle. Catalyzes the elongation of a wide range of acyl-ACP by the addition of two carbons from malonyl-ACP to an acyl acceptor. Can efficiently catalyze the conversion of palmitoleoyl-ACP (cis-hexadec-9-enoyl-ACP) to cis-vaccenoyl-ACP (cis-octadec-11-enoyl-ACP), an essential step in the thermal regulation of fatty acid composition.</text>
</comment>